<name>A0A017SN77_ASPRC</name>
<dbReference type="RefSeq" id="XP_040642121.1">
    <property type="nucleotide sequence ID" value="XM_040780913.1"/>
</dbReference>
<dbReference type="OrthoDB" id="21502at2759"/>
<accession>A0A017SN77</accession>
<reference evidence="2" key="1">
    <citation type="journal article" date="2014" name="Nat. Commun.">
        <title>Genomic adaptations of the halophilic Dead Sea filamentous fungus Eurotium rubrum.</title>
        <authorList>
            <person name="Kis-Papo T."/>
            <person name="Weig A.R."/>
            <person name="Riley R."/>
            <person name="Persoh D."/>
            <person name="Salamov A."/>
            <person name="Sun H."/>
            <person name="Lipzen A."/>
            <person name="Wasser S.P."/>
            <person name="Rambold G."/>
            <person name="Grigoriev I.V."/>
            <person name="Nevo E."/>
        </authorList>
    </citation>
    <scope>NUCLEOTIDE SEQUENCE [LARGE SCALE GENOMIC DNA]</scope>
    <source>
        <strain evidence="2">CBS 135680</strain>
    </source>
</reference>
<proteinExistence type="predicted"/>
<dbReference type="EMBL" id="KK088413">
    <property type="protein sequence ID" value="EYE98433.1"/>
    <property type="molecule type" value="Genomic_DNA"/>
</dbReference>
<dbReference type="AlphaFoldDB" id="A0A017SN77"/>
<keyword evidence="2" id="KW-1185">Reference proteome</keyword>
<evidence type="ECO:0000313" key="1">
    <source>
        <dbReference type="EMBL" id="EYE98433.1"/>
    </source>
</evidence>
<dbReference type="GeneID" id="63696037"/>
<gene>
    <name evidence="1" type="ORF">EURHEDRAFT_408774</name>
</gene>
<protein>
    <submittedName>
        <fullName evidence="1">Uncharacterized protein</fullName>
    </submittedName>
</protein>
<dbReference type="Proteomes" id="UP000019804">
    <property type="component" value="Unassembled WGS sequence"/>
</dbReference>
<evidence type="ECO:0000313" key="2">
    <source>
        <dbReference type="Proteomes" id="UP000019804"/>
    </source>
</evidence>
<sequence>MSLFTSKEEPFTVTTDTIISLHFRDDIQLHWSLAVDCILRFNDILDAKRLRHSLDRLLELGGVEEIWG</sequence>
<organism evidence="1 2">
    <name type="scientific">Aspergillus ruber (strain CBS 135680)</name>
    <dbReference type="NCBI Taxonomy" id="1388766"/>
    <lineage>
        <taxon>Eukaryota</taxon>
        <taxon>Fungi</taxon>
        <taxon>Dikarya</taxon>
        <taxon>Ascomycota</taxon>
        <taxon>Pezizomycotina</taxon>
        <taxon>Eurotiomycetes</taxon>
        <taxon>Eurotiomycetidae</taxon>
        <taxon>Eurotiales</taxon>
        <taxon>Aspergillaceae</taxon>
        <taxon>Aspergillus</taxon>
        <taxon>Aspergillus subgen. Aspergillus</taxon>
    </lineage>
</organism>
<dbReference type="HOGENOM" id="CLU_2793559_0_0_1"/>